<evidence type="ECO:0000313" key="4">
    <source>
        <dbReference type="Proteomes" id="UP000234484"/>
    </source>
</evidence>
<gene>
    <name evidence="1" type="ORF">C490_07491</name>
    <name evidence="2" type="ORF">CYV19_01995</name>
</gene>
<dbReference type="Proteomes" id="UP000011613">
    <property type="component" value="Unassembled WGS sequence"/>
</dbReference>
<evidence type="ECO:0000313" key="2">
    <source>
        <dbReference type="EMBL" id="PLK21891.1"/>
    </source>
</evidence>
<proteinExistence type="predicted"/>
<protein>
    <submittedName>
        <fullName evidence="1">Major facilitator superfamily protein</fullName>
    </submittedName>
</protein>
<sequence>MGAGDFGNAVVSPITVATLALPFVERVAGLVAVTAVTSSVLCYSPITLTSLTASFPDDVRGTGLSSVRTGYMLIGAGESDGRGHARQRRLLRRSVFLLSAVAAVAVVSRCSFPRSSKLGVGSIRCGTTGLAVRPTYRGAHGPILL</sequence>
<dbReference type="Proteomes" id="UP000234484">
    <property type="component" value="Unassembled WGS sequence"/>
</dbReference>
<accession>L9Y6F3</accession>
<dbReference type="EMBL" id="AOIC01000061">
    <property type="protein sequence ID" value="ELY69629.1"/>
    <property type="molecule type" value="Genomic_DNA"/>
</dbReference>
<dbReference type="EMBL" id="PKKI01000004">
    <property type="protein sequence ID" value="PLK21891.1"/>
    <property type="molecule type" value="Genomic_DNA"/>
</dbReference>
<organism evidence="1 3">
    <name type="scientific">Natronobacterium gregoryi (strain ATCC 43098 / DSM 3393 / CCM 3738 / CIP 104747 / IAM 13177 / JCM 8860 / NBRC 102187 / NCIMB 2189 / SP2)</name>
    <dbReference type="NCBI Taxonomy" id="797304"/>
    <lineage>
        <taxon>Archaea</taxon>
        <taxon>Methanobacteriati</taxon>
        <taxon>Methanobacteriota</taxon>
        <taxon>Stenosarchaea group</taxon>
        <taxon>Halobacteria</taxon>
        <taxon>Halobacteriales</taxon>
        <taxon>Natrialbaceae</taxon>
        <taxon>Natronobacterium</taxon>
    </lineage>
</organism>
<name>L9Y6F3_NATGS</name>
<evidence type="ECO:0000313" key="1">
    <source>
        <dbReference type="EMBL" id="ELY69629.1"/>
    </source>
</evidence>
<reference evidence="2 4" key="2">
    <citation type="submission" date="2017-12" db="EMBL/GenBank/DDBJ databases">
        <title>The characterization of oligonucleotides binding to NgAgo.</title>
        <authorList>
            <person name="Jiang L."/>
            <person name="He B."/>
            <person name="Kang J."/>
            <person name="Yu M."/>
            <person name="Li N."/>
            <person name="Fang Y."/>
            <person name="Tang Z."/>
            <person name="Wu P."/>
            <person name="Yao P."/>
            <person name="Huang J."/>
        </authorList>
    </citation>
    <scope>NUCLEOTIDE SEQUENCE [LARGE SCALE GENOMIC DNA]</scope>
    <source>
        <strain evidence="2 4">SP2</strain>
        <tissue evidence="2">Freeze-dried powder thallus</tissue>
    </source>
</reference>
<evidence type="ECO:0000313" key="3">
    <source>
        <dbReference type="Proteomes" id="UP000011613"/>
    </source>
</evidence>
<dbReference type="AlphaFoldDB" id="L9Y6F3"/>
<comment type="caution">
    <text evidence="1">The sequence shown here is derived from an EMBL/GenBank/DDBJ whole genome shotgun (WGS) entry which is preliminary data.</text>
</comment>
<reference evidence="1 3" key="1">
    <citation type="journal article" date="2014" name="PLoS Genet.">
        <title>Phylogenetically driven sequencing of extremely halophilic archaea reveals strategies for static and dynamic osmo-response.</title>
        <authorList>
            <person name="Becker E.A."/>
            <person name="Seitzer P.M."/>
            <person name="Tritt A."/>
            <person name="Larsen D."/>
            <person name="Krusor M."/>
            <person name="Yao A.I."/>
            <person name="Wu D."/>
            <person name="Madern D."/>
            <person name="Eisen J.A."/>
            <person name="Darling A.E."/>
            <person name="Facciotti M.T."/>
        </authorList>
    </citation>
    <scope>NUCLEOTIDE SEQUENCE [LARGE SCALE GENOMIC DNA]</scope>
    <source>
        <strain evidence="1 3">SP2</strain>
    </source>
</reference>